<name>A0ABX0SJJ3_9ACTN</name>
<proteinExistence type="predicted"/>
<reference evidence="6 7" key="1">
    <citation type="submission" date="2020-02" db="EMBL/GenBank/DDBJ databases">
        <title>Sequencing the genomes of 1000 actinobacteria strains.</title>
        <authorList>
            <person name="Klenk H.-P."/>
        </authorList>
    </citation>
    <scope>NUCLEOTIDE SEQUENCE [LARGE SCALE GENOMIC DNA]</scope>
    <source>
        <strain evidence="6 7">DSM 19609</strain>
    </source>
</reference>
<dbReference type="Pfam" id="PF00534">
    <property type="entry name" value="Glycos_transf_1"/>
    <property type="match status" value="1"/>
</dbReference>
<dbReference type="PANTHER" id="PTHR45947">
    <property type="entry name" value="SULFOQUINOVOSYL TRANSFERASE SQD2"/>
    <property type="match status" value="1"/>
</dbReference>
<dbReference type="Proteomes" id="UP000749311">
    <property type="component" value="Unassembled WGS sequence"/>
</dbReference>
<evidence type="ECO:0000313" key="6">
    <source>
        <dbReference type="EMBL" id="NIH58150.1"/>
    </source>
</evidence>
<dbReference type="GO" id="GO:0102710">
    <property type="term" value="F:D-inositol-3-phosphate glycosyltransferase activity"/>
    <property type="evidence" value="ECO:0007669"/>
    <property type="project" value="UniProtKB-EC"/>
</dbReference>
<evidence type="ECO:0000259" key="5">
    <source>
        <dbReference type="Pfam" id="PF13439"/>
    </source>
</evidence>
<dbReference type="PANTHER" id="PTHR45947:SF3">
    <property type="entry name" value="SULFOQUINOVOSYL TRANSFERASE SQD2"/>
    <property type="match status" value="1"/>
</dbReference>
<feature type="region of interest" description="Disordered" evidence="3">
    <location>
        <begin position="148"/>
        <end position="167"/>
    </location>
</feature>
<dbReference type="SUPFAM" id="SSF53756">
    <property type="entry name" value="UDP-Glycosyltransferase/glycogen phosphorylase"/>
    <property type="match status" value="1"/>
</dbReference>
<keyword evidence="1 6" id="KW-0328">Glycosyltransferase</keyword>
<evidence type="ECO:0000256" key="3">
    <source>
        <dbReference type="SAM" id="MobiDB-lite"/>
    </source>
</evidence>
<keyword evidence="2 6" id="KW-0808">Transferase</keyword>
<dbReference type="EMBL" id="JAAMOZ010000002">
    <property type="protein sequence ID" value="NIH58150.1"/>
    <property type="molecule type" value="Genomic_DNA"/>
</dbReference>
<evidence type="ECO:0000259" key="4">
    <source>
        <dbReference type="Pfam" id="PF00534"/>
    </source>
</evidence>
<feature type="domain" description="Glycosyltransferase subfamily 4-like N-terminal" evidence="5">
    <location>
        <begin position="34"/>
        <end position="212"/>
    </location>
</feature>
<organism evidence="6 7">
    <name type="scientific">Brooklawnia cerclae</name>
    <dbReference type="NCBI Taxonomy" id="349934"/>
    <lineage>
        <taxon>Bacteria</taxon>
        <taxon>Bacillati</taxon>
        <taxon>Actinomycetota</taxon>
        <taxon>Actinomycetes</taxon>
        <taxon>Propionibacteriales</taxon>
        <taxon>Propionibacteriaceae</taxon>
        <taxon>Brooklawnia</taxon>
    </lineage>
</organism>
<feature type="domain" description="Glycosyl transferase family 1" evidence="4">
    <location>
        <begin position="228"/>
        <end position="386"/>
    </location>
</feature>
<dbReference type="EC" id="2.4.1.250" evidence="6"/>
<dbReference type="InterPro" id="IPR050194">
    <property type="entry name" value="Glycosyltransferase_grp1"/>
</dbReference>
<accession>A0ABX0SJJ3</accession>
<comment type="caution">
    <text evidence="6">The sequence shown here is derived from an EMBL/GenBank/DDBJ whole genome shotgun (WGS) entry which is preliminary data.</text>
</comment>
<dbReference type="InterPro" id="IPR001296">
    <property type="entry name" value="Glyco_trans_1"/>
</dbReference>
<dbReference type="Pfam" id="PF13439">
    <property type="entry name" value="Glyco_transf_4"/>
    <property type="match status" value="1"/>
</dbReference>
<evidence type="ECO:0000256" key="1">
    <source>
        <dbReference type="ARBA" id="ARBA00022676"/>
    </source>
</evidence>
<dbReference type="RefSeq" id="WP_341770145.1">
    <property type="nucleotide sequence ID" value="NZ_BAAAOO010000006.1"/>
</dbReference>
<keyword evidence="7" id="KW-1185">Reference proteome</keyword>
<dbReference type="Gene3D" id="3.40.50.2000">
    <property type="entry name" value="Glycogen Phosphorylase B"/>
    <property type="match status" value="2"/>
</dbReference>
<evidence type="ECO:0000256" key="2">
    <source>
        <dbReference type="ARBA" id="ARBA00022679"/>
    </source>
</evidence>
<gene>
    <name evidence="6" type="ORF">FB473_002842</name>
</gene>
<protein>
    <submittedName>
        <fullName evidence="6">D-inositol-3-phosphate glycosyltransferase</fullName>
        <ecNumber evidence="6">2.4.1.250</ecNumber>
    </submittedName>
</protein>
<dbReference type="InterPro" id="IPR028098">
    <property type="entry name" value="Glyco_trans_4-like_N"/>
</dbReference>
<evidence type="ECO:0000313" key="7">
    <source>
        <dbReference type="Proteomes" id="UP000749311"/>
    </source>
</evidence>
<sequence>MISPDVPAPSAPLRIVMVSLHTSPTASPGSADAGGMNVVELNSAVALGAAGHRVDLLTRKDETHLPEVVELAPGVRMFNLDAGPAVSVAKSRQEALIEPFRDAMSRWWDAHGAGADVVHSHHWFSGVAAIPVARRVGVPHVQSYHSVAAPEGAGLDDGEAPESPGRRHGERLAATQSDHIVAVSQYEARTIIQRYEPAADRLSVVRPGVDLRQFRPLRPGETNWAWRGNYVLFAARLQPLKAPDLALRTLAALPRGDRPRLVVAGQTSVDFSWYARELRELAADLGITDEVLYIGSQDRDQLATMMRGASLLLNPSHSETFGLVNLEASASGVPVVASRAGGMPESVVDGVTGVLMDSRDPANWARAVHAFTSDTGHRISTGRAGRAFAETRGWPVVAGELTDVYRKVLGR</sequence>